<organism evidence="1 2">
    <name type="scientific">Melastoma candidum</name>
    <dbReference type="NCBI Taxonomy" id="119954"/>
    <lineage>
        <taxon>Eukaryota</taxon>
        <taxon>Viridiplantae</taxon>
        <taxon>Streptophyta</taxon>
        <taxon>Embryophyta</taxon>
        <taxon>Tracheophyta</taxon>
        <taxon>Spermatophyta</taxon>
        <taxon>Magnoliopsida</taxon>
        <taxon>eudicotyledons</taxon>
        <taxon>Gunneridae</taxon>
        <taxon>Pentapetalae</taxon>
        <taxon>rosids</taxon>
        <taxon>malvids</taxon>
        <taxon>Myrtales</taxon>
        <taxon>Melastomataceae</taxon>
        <taxon>Melastomatoideae</taxon>
        <taxon>Melastomateae</taxon>
        <taxon>Melastoma</taxon>
    </lineage>
</organism>
<proteinExistence type="predicted"/>
<sequence length="521" mass="58356">MVRLPIQLPGIRPFFPTKSDSNLLRPEFLSPRHELLTLLHLASTHSHLAQIHARIHSSGLLPDPHVATQLLKASSLSIPSHQNLSYARQILRHSCLSKPTAWNIVIRGCSAVELHEDALDMYAQMRRGGVSPNEHTLPFVMKSCGELSALRKGKQVHCEVVKCGLDWNVYVMNCLVFFYGSCGRVGFACKVFDGMSERSVVSWNSVMTACVDNMRLDYGIGYFARMRNAGFDPDETTMVVALCTCTELGNLSLGKWVHSQVIGRGMALNCKLGTALVDMYAKCGEVQFAKFVFDRLDEKNVWTWSSMILGLAQHGYADEGLHLFSEMKEDDSIRPNYVTFLGVLCACSHAGLVHEGYRYFDDMQRVHGIEPTVLHYGAMVDTLSRAGRLMEAYDFITRMPVKPDPALWRTLLSACRVHNQNDDVGVGDLVRRKLLELEPCRGGNLVMAANMFADAGMWDAAASLRRDMRNRRVKTRAGESCIDVCGSTHKFYAGDDNGPKYKHVYEWLVSLSLHSKMLDEV</sequence>
<keyword evidence="2" id="KW-1185">Reference proteome</keyword>
<reference evidence="2" key="1">
    <citation type="journal article" date="2023" name="Front. Plant Sci.">
        <title>Chromosomal-level genome assembly of Melastoma candidum provides insights into trichome evolution.</title>
        <authorList>
            <person name="Zhong Y."/>
            <person name="Wu W."/>
            <person name="Sun C."/>
            <person name="Zou P."/>
            <person name="Liu Y."/>
            <person name="Dai S."/>
            <person name="Zhou R."/>
        </authorList>
    </citation>
    <scope>NUCLEOTIDE SEQUENCE [LARGE SCALE GENOMIC DNA]</scope>
</reference>
<evidence type="ECO:0000313" key="1">
    <source>
        <dbReference type="EMBL" id="KAI4339580.1"/>
    </source>
</evidence>
<accession>A0ACB9NSI0</accession>
<gene>
    <name evidence="1" type="ORF">MLD38_024505</name>
</gene>
<name>A0ACB9NSI0_9MYRT</name>
<dbReference type="EMBL" id="CM042886">
    <property type="protein sequence ID" value="KAI4339580.1"/>
    <property type="molecule type" value="Genomic_DNA"/>
</dbReference>
<comment type="caution">
    <text evidence="1">The sequence shown here is derived from an EMBL/GenBank/DDBJ whole genome shotgun (WGS) entry which is preliminary data.</text>
</comment>
<protein>
    <submittedName>
        <fullName evidence="1">Uncharacterized protein</fullName>
    </submittedName>
</protein>
<dbReference type="Proteomes" id="UP001057402">
    <property type="component" value="Chromosome 7"/>
</dbReference>
<evidence type="ECO:0000313" key="2">
    <source>
        <dbReference type="Proteomes" id="UP001057402"/>
    </source>
</evidence>